<evidence type="ECO:0000313" key="4">
    <source>
        <dbReference type="Proteomes" id="UP000761534"/>
    </source>
</evidence>
<feature type="region of interest" description="Disordered" evidence="1">
    <location>
        <begin position="151"/>
        <end position="194"/>
    </location>
</feature>
<feature type="region of interest" description="Disordered" evidence="1">
    <location>
        <begin position="96"/>
        <end position="123"/>
    </location>
</feature>
<dbReference type="Proteomes" id="UP000761534">
    <property type="component" value="Unassembled WGS sequence"/>
</dbReference>
<organism evidence="3 4">
    <name type="scientific">Trichomonascus ciferrii</name>
    <dbReference type="NCBI Taxonomy" id="44093"/>
    <lineage>
        <taxon>Eukaryota</taxon>
        <taxon>Fungi</taxon>
        <taxon>Dikarya</taxon>
        <taxon>Ascomycota</taxon>
        <taxon>Saccharomycotina</taxon>
        <taxon>Dipodascomycetes</taxon>
        <taxon>Dipodascales</taxon>
        <taxon>Trichomonascaceae</taxon>
        <taxon>Trichomonascus</taxon>
        <taxon>Trichomonascus ciferrii complex</taxon>
    </lineage>
</organism>
<feature type="compositionally biased region" description="Basic and acidic residues" evidence="1">
    <location>
        <begin position="296"/>
        <end position="315"/>
    </location>
</feature>
<dbReference type="SUPFAM" id="SSF49879">
    <property type="entry name" value="SMAD/FHA domain"/>
    <property type="match status" value="1"/>
</dbReference>
<dbReference type="AlphaFoldDB" id="A0A642UC46"/>
<evidence type="ECO:0008006" key="5">
    <source>
        <dbReference type="Google" id="ProtNLM"/>
    </source>
</evidence>
<feature type="compositionally biased region" description="Acidic residues" evidence="1">
    <location>
        <begin position="229"/>
        <end position="247"/>
    </location>
</feature>
<protein>
    <recommendedName>
        <fullName evidence="5">FHA domain-containing protein</fullName>
    </recommendedName>
</protein>
<feature type="region of interest" description="Disordered" evidence="1">
    <location>
        <begin position="206"/>
        <end position="323"/>
    </location>
</feature>
<feature type="transmembrane region" description="Helical" evidence="2">
    <location>
        <begin position="332"/>
        <end position="352"/>
    </location>
</feature>
<dbReference type="VEuPathDB" id="FungiDB:TRICI_006851"/>
<keyword evidence="2" id="KW-0812">Transmembrane</keyword>
<dbReference type="EMBL" id="SWFS01000576">
    <property type="protein sequence ID" value="KAA8896571.1"/>
    <property type="molecule type" value="Genomic_DNA"/>
</dbReference>
<dbReference type="CDD" id="cd00060">
    <property type="entry name" value="FHA"/>
    <property type="match status" value="1"/>
</dbReference>
<comment type="caution">
    <text evidence="3">The sequence shown here is derived from an EMBL/GenBank/DDBJ whole genome shotgun (WGS) entry which is preliminary data.</text>
</comment>
<keyword evidence="2" id="KW-1133">Transmembrane helix</keyword>
<sequence>MQYLCRQLQHGELFVRDGQVWYKDTGSRNKSRVNGAVLQANESVALPQNSTLVLADTKKNVTLTVSYDRVEDSSPVHHMVDIDDDEEDDELIYHLSRRDNKTGSSSVEDFEEDDDDTLHNSQSSSFFSNVAQSSSIDSPLTNTVATATATATSYCPLEDDYDDDEEEEEEAEEEEDEDEDEEEEEEGYDEDEEEMIVADSMFGAKPEAKVEEEQVPIKPAVPQPTLEFVPEESESEAGMPEDDEVLEVVDSLVTKTEEQPEAAMSEPEETVSTAKKEVVETTHLGKRKREDDDEPFERKPEPEPTTAKADDEQTHEMTAARPSKVRQLFHDAIMITTGVVLGGAGTIAALLYTE</sequence>
<evidence type="ECO:0000256" key="1">
    <source>
        <dbReference type="SAM" id="MobiDB-lite"/>
    </source>
</evidence>
<evidence type="ECO:0000313" key="3">
    <source>
        <dbReference type="EMBL" id="KAA8896571.1"/>
    </source>
</evidence>
<dbReference type="Gene3D" id="2.60.200.20">
    <property type="match status" value="1"/>
</dbReference>
<name>A0A642UC46_9ASCO</name>
<reference evidence="3" key="1">
    <citation type="journal article" date="2019" name="G3 (Bethesda)">
        <title>Genome Assemblies of Two Rare Opportunistic Yeast Pathogens: Diutina rugosa (syn. Candida rugosa) and Trichomonascus ciferrii (syn. Candida ciferrii).</title>
        <authorList>
            <person name="Mixao V."/>
            <person name="Saus E."/>
            <person name="Hansen A.P."/>
            <person name="Lass-Florl C."/>
            <person name="Gabaldon T."/>
        </authorList>
    </citation>
    <scope>NUCLEOTIDE SEQUENCE</scope>
    <source>
        <strain evidence="3">CBS 4856</strain>
    </source>
</reference>
<keyword evidence="4" id="KW-1185">Reference proteome</keyword>
<feature type="compositionally biased region" description="Acidic residues" evidence="1">
    <location>
        <begin position="157"/>
        <end position="194"/>
    </location>
</feature>
<accession>A0A642UC46</accession>
<gene>
    <name evidence="3" type="ORF">TRICI_006851</name>
</gene>
<proteinExistence type="predicted"/>
<dbReference type="InterPro" id="IPR008984">
    <property type="entry name" value="SMAD_FHA_dom_sf"/>
</dbReference>
<keyword evidence="2" id="KW-0472">Membrane</keyword>
<evidence type="ECO:0000256" key="2">
    <source>
        <dbReference type="SAM" id="Phobius"/>
    </source>
</evidence>